<dbReference type="AlphaFoldDB" id="A0A5D3DRM9"/>
<dbReference type="EMBL" id="SSTD01003515">
    <property type="protein sequence ID" value="TYK26198.1"/>
    <property type="molecule type" value="Genomic_DNA"/>
</dbReference>
<proteinExistence type="predicted"/>
<organism evidence="3 4">
    <name type="scientific">Cucumis melo var. makuwa</name>
    <name type="common">Oriental melon</name>
    <dbReference type="NCBI Taxonomy" id="1194695"/>
    <lineage>
        <taxon>Eukaryota</taxon>
        <taxon>Viridiplantae</taxon>
        <taxon>Streptophyta</taxon>
        <taxon>Embryophyta</taxon>
        <taxon>Tracheophyta</taxon>
        <taxon>Spermatophyta</taxon>
        <taxon>Magnoliopsida</taxon>
        <taxon>eudicotyledons</taxon>
        <taxon>Gunneridae</taxon>
        <taxon>Pentapetalae</taxon>
        <taxon>rosids</taxon>
        <taxon>fabids</taxon>
        <taxon>Cucurbitales</taxon>
        <taxon>Cucurbitaceae</taxon>
        <taxon>Benincaseae</taxon>
        <taxon>Cucumis</taxon>
    </lineage>
</organism>
<evidence type="ECO:0000313" key="4">
    <source>
        <dbReference type="Proteomes" id="UP000321947"/>
    </source>
</evidence>
<dbReference type="InterPro" id="IPR039537">
    <property type="entry name" value="Retrotran_Ty1/copia-like"/>
</dbReference>
<dbReference type="Pfam" id="PF22936">
    <property type="entry name" value="Pol_BBD"/>
    <property type="match status" value="1"/>
</dbReference>
<dbReference type="GO" id="GO:0006508">
    <property type="term" value="P:proteolysis"/>
    <property type="evidence" value="ECO:0007669"/>
    <property type="project" value="UniProtKB-KW"/>
</dbReference>
<keyword evidence="1" id="KW-0645">Protease</keyword>
<dbReference type="InterPro" id="IPR012337">
    <property type="entry name" value="RNaseH-like_sf"/>
</dbReference>
<dbReference type="GO" id="GO:0015074">
    <property type="term" value="P:DNA integration"/>
    <property type="evidence" value="ECO:0007669"/>
    <property type="project" value="InterPro"/>
</dbReference>
<reference evidence="3 4" key="1">
    <citation type="submission" date="2019-08" db="EMBL/GenBank/DDBJ databases">
        <title>Draft genome sequences of two oriental melons (Cucumis melo L. var makuwa).</title>
        <authorList>
            <person name="Kwon S.-Y."/>
        </authorList>
    </citation>
    <scope>NUCLEOTIDE SEQUENCE [LARGE SCALE GENOMIC DNA]</scope>
    <source>
        <strain evidence="4">cv. Chang Bougi</strain>
        <tissue evidence="3">Leaf</tissue>
    </source>
</reference>
<dbReference type="PANTHER" id="PTHR42648:SF31">
    <property type="entry name" value="RNA-DIRECTED DNA POLYMERASE"/>
    <property type="match status" value="1"/>
</dbReference>
<accession>A0A5D3DRM9</accession>
<dbReference type="PROSITE" id="PS50994">
    <property type="entry name" value="INTEGRASE"/>
    <property type="match status" value="1"/>
</dbReference>
<keyword evidence="1" id="KW-0378">Hydrolase</keyword>
<dbReference type="Gene3D" id="3.30.420.10">
    <property type="entry name" value="Ribonuclease H-like superfamily/Ribonuclease H"/>
    <property type="match status" value="1"/>
</dbReference>
<dbReference type="Proteomes" id="UP000321947">
    <property type="component" value="Unassembled WGS sequence"/>
</dbReference>
<name>A0A5D3DRM9_CUCMM</name>
<evidence type="ECO:0000259" key="2">
    <source>
        <dbReference type="PROSITE" id="PS50994"/>
    </source>
</evidence>
<dbReference type="InterPro" id="IPR036397">
    <property type="entry name" value="RNaseH_sf"/>
</dbReference>
<dbReference type="PANTHER" id="PTHR42648">
    <property type="entry name" value="TRANSPOSASE, PUTATIVE-RELATED"/>
    <property type="match status" value="1"/>
</dbReference>
<feature type="domain" description="Integrase catalytic" evidence="2">
    <location>
        <begin position="468"/>
        <end position="634"/>
    </location>
</feature>
<dbReference type="Pfam" id="PF00665">
    <property type="entry name" value="rve"/>
    <property type="match status" value="1"/>
</dbReference>
<dbReference type="InterPro" id="IPR054722">
    <property type="entry name" value="PolX-like_BBD"/>
</dbReference>
<dbReference type="GO" id="GO:0008233">
    <property type="term" value="F:peptidase activity"/>
    <property type="evidence" value="ECO:0007669"/>
    <property type="project" value="UniProtKB-KW"/>
</dbReference>
<gene>
    <name evidence="3" type="ORF">E5676_scaffold111G001270</name>
</gene>
<protein>
    <submittedName>
        <fullName evidence="3">Retrovirus-related Pol polyprotein from transposon TNT 1-94</fullName>
    </submittedName>
</protein>
<dbReference type="GO" id="GO:0003676">
    <property type="term" value="F:nucleic acid binding"/>
    <property type="evidence" value="ECO:0007669"/>
    <property type="project" value="InterPro"/>
</dbReference>
<comment type="caution">
    <text evidence="3">The sequence shown here is derived from an EMBL/GenBank/DDBJ whole genome shotgun (WGS) entry which is preliminary data.</text>
</comment>
<dbReference type="InterPro" id="IPR001584">
    <property type="entry name" value="Integrase_cat-core"/>
</dbReference>
<evidence type="ECO:0000313" key="3">
    <source>
        <dbReference type="EMBL" id="TYK26198.1"/>
    </source>
</evidence>
<evidence type="ECO:0000256" key="1">
    <source>
        <dbReference type="ARBA" id="ARBA00022670"/>
    </source>
</evidence>
<dbReference type="SUPFAM" id="SSF53098">
    <property type="entry name" value="Ribonuclease H-like"/>
    <property type="match status" value="1"/>
</dbReference>
<sequence length="634" mass="71875">MRDKSDHTLDNTTCDGNQTEETAAGISAATNAWINAAIDEWFHNLQTTSRNLISQLFSSSAPSETIHVPPPKLHTPAHPIQMPPADLAMPPLSSSATYSVPHVPIHVLPPNSDQPPPLLSQICMPYHSLTLVTILMLGTLKFTQQLEGLRQQIAAIEASGNIQHSGSWPSYTCTDSVKIVLKRRHKFGFLTGEILRPLLEDPQERYWKREDSLLQSTLINRMEPQINKPLLIYDFLAGLNPKFDVVRGRVLGQRPIPFLMEVYYEIRLEEECTSAMSILATPIIDSTAFSVRSSTSGSDKHNGKSILVCEHWKKQWHTKEQSWKLHGRPPRGRTPGFWILDSNAIYHQTGSSKHFVSYIPCASNETIRIAYGSLTPIAGKGKISPYVELSLYVLHMSKISYNLLSISKITYELNYKAIFLPDFVSFQDLSLEKTIDTAWHSRRLFLLDDDTSSSSISRTSLLSSYFTTSEQDCILWHFRLGPSKITISSRKRWFVTFIDDHTRLTWVFLVSEKSEVTFVLKDFYNTVEMQFNAKIAILQSDNGHEFQNHSLSEILSSKGIVHQSYYAYSPQQNGVTECKNRHLLEVACSFMLSTSLPSYLWGDVVLIAAYLINQIPSRVLHLQTRVISLYLPHF</sequence>